<evidence type="ECO:0000313" key="2">
    <source>
        <dbReference type="Proteomes" id="UP000011115"/>
    </source>
</evidence>
<dbReference type="HOGENOM" id="CLU_2890255_0_0_1"/>
<dbReference type="InParanoid" id="M1CBD0"/>
<dbReference type="PaxDb" id="4113-PGSC0003DMT400063848"/>
<proteinExistence type="predicted"/>
<protein>
    <submittedName>
        <fullName evidence="1">Seven-transmembrane-domain protein 1</fullName>
    </submittedName>
</protein>
<dbReference type="EnsemblPlants" id="PGSC0003DMT400063848">
    <property type="protein sequence ID" value="PGSC0003DMT400063848"/>
    <property type="gene ID" value="PGSC0003DMG402024817"/>
</dbReference>
<accession>M1CBD0</accession>
<reference evidence="1" key="2">
    <citation type="submission" date="2015-06" db="UniProtKB">
        <authorList>
            <consortium name="EnsemblPlants"/>
        </authorList>
    </citation>
    <scope>IDENTIFICATION</scope>
    <source>
        <strain evidence="1">DM1-3 516 R44</strain>
    </source>
</reference>
<reference evidence="2" key="1">
    <citation type="journal article" date="2011" name="Nature">
        <title>Genome sequence and analysis of the tuber crop potato.</title>
        <authorList>
            <consortium name="The Potato Genome Sequencing Consortium"/>
        </authorList>
    </citation>
    <scope>NUCLEOTIDE SEQUENCE [LARGE SCALE GENOMIC DNA]</scope>
    <source>
        <strain evidence="2">cv. DM1-3 516 R44</strain>
    </source>
</reference>
<dbReference type="AlphaFoldDB" id="M1CBD0"/>
<sequence length="63" mass="7424">MKGSFPSRAKMNHEILQMKTASDKKNGMYSTLLDLITSLYKRRERNRVIKEHKEDFVLLLIQA</sequence>
<name>M1CBD0_SOLTU</name>
<dbReference type="Proteomes" id="UP000011115">
    <property type="component" value="Unassembled WGS sequence"/>
</dbReference>
<organism evidence="1 2">
    <name type="scientific">Solanum tuberosum</name>
    <name type="common">Potato</name>
    <dbReference type="NCBI Taxonomy" id="4113"/>
    <lineage>
        <taxon>Eukaryota</taxon>
        <taxon>Viridiplantae</taxon>
        <taxon>Streptophyta</taxon>
        <taxon>Embryophyta</taxon>
        <taxon>Tracheophyta</taxon>
        <taxon>Spermatophyta</taxon>
        <taxon>Magnoliopsida</taxon>
        <taxon>eudicotyledons</taxon>
        <taxon>Gunneridae</taxon>
        <taxon>Pentapetalae</taxon>
        <taxon>asterids</taxon>
        <taxon>lamiids</taxon>
        <taxon>Solanales</taxon>
        <taxon>Solanaceae</taxon>
        <taxon>Solanoideae</taxon>
        <taxon>Solaneae</taxon>
        <taxon>Solanum</taxon>
    </lineage>
</organism>
<keyword evidence="2" id="KW-1185">Reference proteome</keyword>
<dbReference type="Gramene" id="PGSC0003DMT400063848">
    <property type="protein sequence ID" value="PGSC0003DMT400063848"/>
    <property type="gene ID" value="PGSC0003DMG402024817"/>
</dbReference>
<evidence type="ECO:0000313" key="1">
    <source>
        <dbReference type="EnsemblPlants" id="PGSC0003DMT400063848"/>
    </source>
</evidence>